<dbReference type="RefSeq" id="WP_247199933.1">
    <property type="nucleotide sequence ID" value="NZ_JALKCG010000002.1"/>
</dbReference>
<dbReference type="EC" id="3.1.1.61" evidence="4"/>
<protein>
    <recommendedName>
        <fullName evidence="4">Protein-glutamate methylesterase/protein-glutamine glutaminase</fullName>
        <ecNumber evidence="4">3.1.1.61</ecNumber>
        <ecNumber evidence="4">3.5.1.44</ecNumber>
    </recommendedName>
</protein>
<evidence type="ECO:0000256" key="5">
    <source>
        <dbReference type="PROSITE-ProRule" id="PRU00050"/>
    </source>
</evidence>
<dbReference type="SMART" id="SM00448">
    <property type="entry name" value="REC"/>
    <property type="match status" value="1"/>
</dbReference>
<feature type="domain" description="CheB-type methylesterase" evidence="9">
    <location>
        <begin position="187"/>
        <end position="383"/>
    </location>
</feature>
<dbReference type="InterPro" id="IPR008248">
    <property type="entry name" value="CheB-like"/>
</dbReference>
<comment type="function">
    <text evidence="4">Involved in chemotaxis. Part of a chemotaxis signal transduction system that modulates chemotaxis in response to various stimuli. Catalyzes the demethylation of specific methylglutamate residues introduced into the chemoreceptors (methyl-accepting chemotaxis proteins or MCP) by CheR. Also mediates the irreversible deamidation of specific glutamine residues to glutamic acid.</text>
</comment>
<feature type="active site" evidence="4 5">
    <location>
        <position position="229"/>
    </location>
</feature>
<dbReference type="PROSITE" id="PS50110">
    <property type="entry name" value="RESPONSE_REGULATORY"/>
    <property type="match status" value="1"/>
</dbReference>
<keyword evidence="11" id="KW-1185">Reference proteome</keyword>
<accession>A0ABT0DKW8</accession>
<dbReference type="InterPro" id="IPR011006">
    <property type="entry name" value="CheY-like_superfamily"/>
</dbReference>
<dbReference type="Proteomes" id="UP001202867">
    <property type="component" value="Unassembled WGS sequence"/>
</dbReference>
<keyword evidence="4" id="KW-0963">Cytoplasm</keyword>
<evidence type="ECO:0000256" key="2">
    <source>
        <dbReference type="ARBA" id="ARBA00022801"/>
    </source>
</evidence>
<dbReference type="SUPFAM" id="SSF52738">
    <property type="entry name" value="Methylesterase CheB, C-terminal domain"/>
    <property type="match status" value="1"/>
</dbReference>
<feature type="domain" description="Response regulatory" evidence="8">
    <location>
        <begin position="20"/>
        <end position="138"/>
    </location>
</feature>
<gene>
    <name evidence="4" type="primary">cheB</name>
    <name evidence="10" type="ORF">MWN33_07810</name>
</gene>
<dbReference type="PANTHER" id="PTHR42872:SF3">
    <property type="entry name" value="PROTEIN-GLUTAMATE METHYLESTERASE_PROTEIN-GLUTAMINE GLUTAMINASE 1"/>
    <property type="match status" value="1"/>
</dbReference>
<keyword evidence="2 4" id="KW-0378">Hydrolase</keyword>
<evidence type="ECO:0000256" key="4">
    <source>
        <dbReference type="HAMAP-Rule" id="MF_00099"/>
    </source>
</evidence>
<keyword evidence="1 4" id="KW-0145">Chemotaxis</keyword>
<dbReference type="PANTHER" id="PTHR42872">
    <property type="entry name" value="PROTEIN-GLUTAMATE METHYLESTERASE/PROTEIN-GLUTAMINE GLUTAMINASE"/>
    <property type="match status" value="1"/>
</dbReference>
<dbReference type="InterPro" id="IPR035909">
    <property type="entry name" value="CheB_C"/>
</dbReference>
<dbReference type="Pfam" id="PF00072">
    <property type="entry name" value="Response_reg"/>
    <property type="match status" value="1"/>
</dbReference>
<dbReference type="PROSITE" id="PS50122">
    <property type="entry name" value="CHEB"/>
    <property type="match status" value="1"/>
</dbReference>
<feature type="active site" evidence="4 5">
    <location>
        <position position="201"/>
    </location>
</feature>
<dbReference type="Gene3D" id="3.40.50.180">
    <property type="entry name" value="Methylesterase CheB, C-terminal domain"/>
    <property type="match status" value="1"/>
</dbReference>
<comment type="catalytic activity">
    <reaction evidence="4">
        <text>L-glutaminyl-[protein] + H2O = L-glutamyl-[protein] + NH4(+)</text>
        <dbReference type="Rhea" id="RHEA:16441"/>
        <dbReference type="Rhea" id="RHEA-COMP:10207"/>
        <dbReference type="Rhea" id="RHEA-COMP:10208"/>
        <dbReference type="ChEBI" id="CHEBI:15377"/>
        <dbReference type="ChEBI" id="CHEBI:28938"/>
        <dbReference type="ChEBI" id="CHEBI:29973"/>
        <dbReference type="ChEBI" id="CHEBI:30011"/>
        <dbReference type="EC" id="3.5.1.44"/>
    </reaction>
</comment>
<feature type="compositionally biased region" description="Low complexity" evidence="7">
    <location>
        <begin position="160"/>
        <end position="175"/>
    </location>
</feature>
<dbReference type="EC" id="3.5.1.44" evidence="4"/>
<comment type="PTM">
    <text evidence="4">Phosphorylated by CheA. Phosphorylation of the N-terminal regulatory domain activates the methylesterase activity.</text>
</comment>
<dbReference type="Gene3D" id="3.40.50.2300">
    <property type="match status" value="1"/>
</dbReference>
<comment type="domain">
    <text evidence="4">Contains a C-terminal catalytic domain, and an N-terminal region which modulates catalytic activity.</text>
</comment>
<reference evidence="11" key="1">
    <citation type="submission" date="2023-07" db="EMBL/GenBank/DDBJ databases">
        <title>Ancylobacter moscoviensis sp. nov., facultatively methylotrophic bacteria from activated sludge and the reclassification of Starkeya novella (Starkey 1934) Kelly et al. 2000 as Ancylobacter novellus comb. nov., Starkeya koreensis Im et al. 2006 as Ancylobacter koreensis comb.nov., Angulomicrobium tetraedrale Vasil'eva et al. 1986 as Ancylobacter tetraedralis comb. nov., Angulomicrobium amanitiforme Fritz et al. 2004 as Ancylobacter amanitiformis comb. nov. and Methylorhabdus multivorans Doronina et al. 1996 as Ancylobacter multivorans comb. nov. and emended description of the genus Ancylobacter.</title>
        <authorList>
            <person name="Doronina N."/>
            <person name="Chemodurova A."/>
            <person name="Grouzdev D."/>
            <person name="Koziaeva V."/>
            <person name="Shi W."/>
            <person name="Wu L."/>
            <person name="Kaparullina E."/>
        </authorList>
    </citation>
    <scope>NUCLEOTIDE SEQUENCE [LARGE SCALE GENOMIC DNA]</scope>
    <source>
        <strain evidence="11">Jip08</strain>
    </source>
</reference>
<comment type="subcellular location">
    <subcellularLocation>
        <location evidence="4">Cytoplasm</location>
    </subcellularLocation>
</comment>
<dbReference type="CDD" id="cd16432">
    <property type="entry name" value="CheB_Rec"/>
    <property type="match status" value="1"/>
</dbReference>
<dbReference type="InterPro" id="IPR000673">
    <property type="entry name" value="Sig_transdc_resp-reg_Me-estase"/>
</dbReference>
<evidence type="ECO:0000256" key="1">
    <source>
        <dbReference type="ARBA" id="ARBA00022500"/>
    </source>
</evidence>
<proteinExistence type="inferred from homology"/>
<evidence type="ECO:0000313" key="10">
    <source>
        <dbReference type="EMBL" id="MCK0207938.1"/>
    </source>
</evidence>
<organism evidence="10 11">
    <name type="scientific">Ancylobacter koreensis</name>
    <dbReference type="NCBI Taxonomy" id="266121"/>
    <lineage>
        <taxon>Bacteria</taxon>
        <taxon>Pseudomonadati</taxon>
        <taxon>Pseudomonadota</taxon>
        <taxon>Alphaproteobacteria</taxon>
        <taxon>Hyphomicrobiales</taxon>
        <taxon>Xanthobacteraceae</taxon>
        <taxon>Ancylobacter</taxon>
    </lineage>
</organism>
<feature type="modified residue" description="4-aspartylphosphate" evidence="4 6">
    <location>
        <position position="71"/>
    </location>
</feature>
<feature type="region of interest" description="Disordered" evidence="7">
    <location>
        <begin position="145"/>
        <end position="175"/>
    </location>
</feature>
<evidence type="ECO:0000259" key="9">
    <source>
        <dbReference type="PROSITE" id="PS50122"/>
    </source>
</evidence>
<keyword evidence="4 6" id="KW-0597">Phosphoprotein</keyword>
<evidence type="ECO:0000256" key="7">
    <source>
        <dbReference type="SAM" id="MobiDB-lite"/>
    </source>
</evidence>
<comment type="catalytic activity">
    <reaction evidence="3 4">
        <text>[protein]-L-glutamate 5-O-methyl ester + H2O = L-glutamyl-[protein] + methanol + H(+)</text>
        <dbReference type="Rhea" id="RHEA:23236"/>
        <dbReference type="Rhea" id="RHEA-COMP:10208"/>
        <dbReference type="Rhea" id="RHEA-COMP:10311"/>
        <dbReference type="ChEBI" id="CHEBI:15377"/>
        <dbReference type="ChEBI" id="CHEBI:15378"/>
        <dbReference type="ChEBI" id="CHEBI:17790"/>
        <dbReference type="ChEBI" id="CHEBI:29973"/>
        <dbReference type="ChEBI" id="CHEBI:82795"/>
        <dbReference type="EC" id="3.1.1.61"/>
    </reaction>
</comment>
<evidence type="ECO:0000256" key="6">
    <source>
        <dbReference type="PROSITE-ProRule" id="PRU00169"/>
    </source>
</evidence>
<dbReference type="NCBIfam" id="NF001965">
    <property type="entry name" value="PRK00742.1"/>
    <property type="match status" value="1"/>
</dbReference>
<dbReference type="InterPro" id="IPR001789">
    <property type="entry name" value="Sig_transdc_resp-reg_receiver"/>
</dbReference>
<feature type="active site" evidence="4 5">
    <location>
        <position position="325"/>
    </location>
</feature>
<dbReference type="SUPFAM" id="SSF52172">
    <property type="entry name" value="CheY-like"/>
    <property type="match status" value="1"/>
</dbReference>
<evidence type="ECO:0000256" key="3">
    <source>
        <dbReference type="ARBA" id="ARBA00048267"/>
    </source>
</evidence>
<evidence type="ECO:0000259" key="8">
    <source>
        <dbReference type="PROSITE" id="PS50110"/>
    </source>
</evidence>
<comment type="similarity">
    <text evidence="4">Belongs to the CheB family.</text>
</comment>
<comment type="caution">
    <text evidence="10">The sequence shown here is derived from an EMBL/GenBank/DDBJ whole genome shotgun (WGS) entry which is preliminary data.</text>
</comment>
<name>A0ABT0DKW8_9HYPH</name>
<sequence>MTTMPAAPAPAPRPSGSPIRVMIVDDSVFIRGILTNWLTESGDFQVVAVHANGRRAADDVVHSQPDLVILDLEMPDMDGLTALPLILERKPGTAVLVASGLSRRGAEVSLRALALGAADYIPKPEASRGVAGIEDFRAELTAKARSLGQRSRGRHAPRLSASAAPSGGTAGSASALAAGARPSKLRPFSMMPVGVLAVGSSTGGPQALTRLFTDIGPHIGHLPVLVVQHMPATFTAILAEHIARAAGRPCAEGRDGEPVVPGRIYVAPGGLHMDVTRGASGLQIRLHDGPPVNFCRPAVDPLFQAVAALCGVSALAVVLTGMGSDGAAGALRIAEQGGSVIAQDEESSVVWGMPGATVAAGACAAILPIGEIGAKINRMLGARE</sequence>
<dbReference type="CDD" id="cd17541">
    <property type="entry name" value="REC_CheB-like"/>
    <property type="match status" value="1"/>
</dbReference>
<dbReference type="PIRSF" id="PIRSF000876">
    <property type="entry name" value="RR_chemtxs_CheB"/>
    <property type="match status" value="1"/>
</dbReference>
<dbReference type="EMBL" id="JALKCG010000002">
    <property type="protein sequence ID" value="MCK0207938.1"/>
    <property type="molecule type" value="Genomic_DNA"/>
</dbReference>
<evidence type="ECO:0000313" key="11">
    <source>
        <dbReference type="Proteomes" id="UP001202867"/>
    </source>
</evidence>
<dbReference type="HAMAP" id="MF_00099">
    <property type="entry name" value="CheB_chemtxs"/>
    <property type="match status" value="1"/>
</dbReference>
<dbReference type="Pfam" id="PF01339">
    <property type="entry name" value="CheB_methylest"/>
    <property type="match status" value="1"/>
</dbReference>